<proteinExistence type="predicted"/>
<evidence type="ECO:0000313" key="2">
    <source>
        <dbReference type="Proteomes" id="UP000187735"/>
    </source>
</evidence>
<organism evidence="1 2">
    <name type="scientific">Fuerstiella marisgermanici</name>
    <dbReference type="NCBI Taxonomy" id="1891926"/>
    <lineage>
        <taxon>Bacteria</taxon>
        <taxon>Pseudomonadati</taxon>
        <taxon>Planctomycetota</taxon>
        <taxon>Planctomycetia</taxon>
        <taxon>Planctomycetales</taxon>
        <taxon>Planctomycetaceae</taxon>
        <taxon>Fuerstiella</taxon>
    </lineage>
</organism>
<dbReference type="KEGG" id="fmr:Fuma_02894"/>
<reference evidence="1 2" key="1">
    <citation type="journal article" date="2016" name="Front. Microbiol.">
        <title>Fuerstia marisgermanicae gen. nov., sp. nov., an Unusual Member of the Phylum Planctomycetes from the German Wadden Sea.</title>
        <authorList>
            <person name="Kohn T."/>
            <person name="Heuer A."/>
            <person name="Jogler M."/>
            <person name="Vollmers J."/>
            <person name="Boedeker C."/>
            <person name="Bunk B."/>
            <person name="Rast P."/>
            <person name="Borchert D."/>
            <person name="Glockner I."/>
            <person name="Freese H.M."/>
            <person name="Klenk H.P."/>
            <person name="Overmann J."/>
            <person name="Kaster A.K."/>
            <person name="Rohde M."/>
            <person name="Wiegand S."/>
            <person name="Jogler C."/>
        </authorList>
    </citation>
    <scope>NUCLEOTIDE SEQUENCE [LARGE SCALE GENOMIC DNA]</scope>
    <source>
        <strain evidence="1 2">NH11</strain>
    </source>
</reference>
<dbReference type="AlphaFoldDB" id="A0A1P8WGX9"/>
<dbReference type="EMBL" id="CP017641">
    <property type="protein sequence ID" value="APZ93277.1"/>
    <property type="molecule type" value="Genomic_DNA"/>
</dbReference>
<sequence>MNSETLQLTESLPTVVLIDKKTDLPAWGATVSGRRALLCFPSIEVAKSYRRKVVGTRKNGYRVKRLSQQVWMTILDSMLKQRIQFCSVVLGTKHGSVSKLQVPINSYLAHHEQSEQDADELYQSGDPQKL</sequence>
<protein>
    <submittedName>
        <fullName evidence="1">Uncharacterized protein</fullName>
    </submittedName>
</protein>
<dbReference type="Proteomes" id="UP000187735">
    <property type="component" value="Chromosome"/>
</dbReference>
<name>A0A1P8WGX9_9PLAN</name>
<gene>
    <name evidence="1" type="ORF">Fuma_02894</name>
</gene>
<accession>A0A1P8WGX9</accession>
<evidence type="ECO:0000313" key="1">
    <source>
        <dbReference type="EMBL" id="APZ93277.1"/>
    </source>
</evidence>
<keyword evidence="2" id="KW-1185">Reference proteome</keyword>
<dbReference type="RefSeq" id="WP_077024762.1">
    <property type="nucleotide sequence ID" value="NZ_CP017641.1"/>
</dbReference>